<evidence type="ECO:0000313" key="5">
    <source>
        <dbReference type="Proteomes" id="UP001202134"/>
    </source>
</evidence>
<accession>A0ABT0KRI2</accession>
<evidence type="ECO:0000259" key="3">
    <source>
        <dbReference type="Pfam" id="PF21001"/>
    </source>
</evidence>
<feature type="transmembrane region" description="Helical" evidence="1">
    <location>
        <begin position="105"/>
        <end position="126"/>
    </location>
</feature>
<keyword evidence="1" id="KW-0812">Transmembrane</keyword>
<organism evidence="4 5">
    <name type="scientific">Shewanella electrodiphila</name>
    <dbReference type="NCBI Taxonomy" id="934143"/>
    <lineage>
        <taxon>Bacteria</taxon>
        <taxon>Pseudomonadati</taxon>
        <taxon>Pseudomonadota</taxon>
        <taxon>Gammaproteobacteria</taxon>
        <taxon>Alteromonadales</taxon>
        <taxon>Shewanellaceae</taxon>
        <taxon>Shewanella</taxon>
    </lineage>
</organism>
<dbReference type="EMBL" id="JAKIKU010000007">
    <property type="protein sequence ID" value="MCL1046461.1"/>
    <property type="molecule type" value="Genomic_DNA"/>
</dbReference>
<comment type="caution">
    <text evidence="4">The sequence shown here is derived from an EMBL/GenBank/DDBJ whole genome shotgun (WGS) entry which is preliminary data.</text>
</comment>
<dbReference type="Pfam" id="PF07290">
    <property type="entry name" value="YqiJ_OB"/>
    <property type="match status" value="1"/>
</dbReference>
<feature type="domain" description="Inner membrane protein YqiJ OB-fold" evidence="2">
    <location>
        <begin position="146"/>
        <end position="208"/>
    </location>
</feature>
<keyword evidence="5" id="KW-1185">Reference proteome</keyword>
<feature type="transmembrane region" description="Helical" evidence="1">
    <location>
        <begin position="76"/>
        <end position="99"/>
    </location>
</feature>
<feature type="transmembrane region" description="Helical" evidence="1">
    <location>
        <begin position="12"/>
        <end position="35"/>
    </location>
</feature>
<dbReference type="Proteomes" id="UP001202134">
    <property type="component" value="Unassembled WGS sequence"/>
</dbReference>
<evidence type="ECO:0000313" key="4">
    <source>
        <dbReference type="EMBL" id="MCL1046461.1"/>
    </source>
</evidence>
<protein>
    <submittedName>
        <fullName evidence="4">YqiJ family protein</fullName>
    </submittedName>
</protein>
<keyword evidence="1" id="KW-0472">Membrane</keyword>
<dbReference type="InterPro" id="IPR010840">
    <property type="entry name" value="YqiJ_OB"/>
</dbReference>
<dbReference type="RefSeq" id="WP_248956127.1">
    <property type="nucleotide sequence ID" value="NZ_JAKIKU010000007.1"/>
</dbReference>
<sequence>MYSFLISPENVPFSIASLIVIFLGIFELMSLIFGLSLMGAIDDWLALDTDVSVDGDVIPNGFTGLLGWLCLNRLPLLIWLVMALCSFSMAGYGVNFFYLQASGSLISLWVSFPLALFFMCLTCRYLGPILANLLPKDESSAIDIDSLNGCVATVTVGEAKAGMPAEAVVRDIYQQKHYVFVEPDEAKQVFPQGSQVVLLSRQGKVWSAARLNSTF</sequence>
<dbReference type="InterPro" id="IPR048376">
    <property type="entry name" value="YqiJ_N"/>
</dbReference>
<feature type="domain" description="Inner membrane protein YqiJ N-terminal" evidence="3">
    <location>
        <begin position="10"/>
        <end position="118"/>
    </location>
</feature>
<name>A0ABT0KRI2_9GAMM</name>
<proteinExistence type="predicted"/>
<evidence type="ECO:0000259" key="2">
    <source>
        <dbReference type="Pfam" id="PF07290"/>
    </source>
</evidence>
<reference evidence="4 5" key="1">
    <citation type="submission" date="2022-01" db="EMBL/GenBank/DDBJ databases">
        <title>Whole genome-based taxonomy of the Shewanellaceae.</title>
        <authorList>
            <person name="Martin-Rodriguez A.J."/>
        </authorList>
    </citation>
    <scope>NUCLEOTIDE SEQUENCE [LARGE SCALE GENOMIC DNA]</scope>
    <source>
        <strain evidence="4 5">DSM 24955</strain>
    </source>
</reference>
<keyword evidence="1" id="KW-1133">Transmembrane helix</keyword>
<evidence type="ECO:0000256" key="1">
    <source>
        <dbReference type="SAM" id="Phobius"/>
    </source>
</evidence>
<dbReference type="Pfam" id="PF21001">
    <property type="entry name" value="YqiJ_N"/>
    <property type="match status" value="1"/>
</dbReference>
<gene>
    <name evidence="4" type="ORF">L2737_14180</name>
</gene>